<evidence type="ECO:0000313" key="1">
    <source>
        <dbReference type="EMBL" id="AEA45362.1"/>
    </source>
</evidence>
<dbReference type="eggNOG" id="ENOG502ZBQZ">
    <property type="taxonomic scope" value="Bacteria"/>
</dbReference>
<evidence type="ECO:0000313" key="2">
    <source>
        <dbReference type="Proteomes" id="UP000007463"/>
    </source>
</evidence>
<dbReference type="AlphaFoldDB" id="F2IBN6"/>
<protein>
    <recommendedName>
        <fullName evidence="3">ABC transporter ATPase</fullName>
    </recommendedName>
</protein>
<accession>F2IBN6</accession>
<name>F2IBN6_FLUTR</name>
<reference evidence="1 2" key="1">
    <citation type="journal article" date="2011" name="Stand. Genomic Sci.">
        <title>Complete genome sequence of the gliding freshwater bacterium Fluviicola taffensis type strain (RW262).</title>
        <authorList>
            <person name="Woyke T."/>
            <person name="Chertkov O."/>
            <person name="Lapidus A."/>
            <person name="Nolan M."/>
            <person name="Lucas S."/>
            <person name="Del Rio T.G."/>
            <person name="Tice H."/>
            <person name="Cheng J.F."/>
            <person name="Tapia R."/>
            <person name="Han C."/>
            <person name="Goodwin L."/>
            <person name="Pitluck S."/>
            <person name="Liolios K."/>
            <person name="Pagani I."/>
            <person name="Ivanova N."/>
            <person name="Huntemann M."/>
            <person name="Mavromatis K."/>
            <person name="Mikhailova N."/>
            <person name="Pati A."/>
            <person name="Chen A."/>
            <person name="Palaniappan K."/>
            <person name="Land M."/>
            <person name="Hauser L."/>
            <person name="Brambilla E.M."/>
            <person name="Rohde M."/>
            <person name="Mwirichia R."/>
            <person name="Sikorski J."/>
            <person name="Tindall B.J."/>
            <person name="Goker M."/>
            <person name="Bristow J."/>
            <person name="Eisen J.A."/>
            <person name="Markowitz V."/>
            <person name="Hugenholtz P."/>
            <person name="Klenk H.P."/>
            <person name="Kyrpides N.C."/>
        </authorList>
    </citation>
    <scope>NUCLEOTIDE SEQUENCE [LARGE SCALE GENOMIC DNA]</scope>
    <source>
        <strain evidence="2">DSM 16823 / RW262 / RW262</strain>
    </source>
</reference>
<dbReference type="Proteomes" id="UP000007463">
    <property type="component" value="Chromosome"/>
</dbReference>
<dbReference type="EMBL" id="CP002542">
    <property type="protein sequence ID" value="AEA45362.1"/>
    <property type="molecule type" value="Genomic_DNA"/>
</dbReference>
<dbReference type="KEGG" id="fte:Fluta_3390"/>
<dbReference type="STRING" id="755732.Fluta_3390"/>
<organism evidence="1 2">
    <name type="scientific">Fluviicola taffensis (strain DSM 16823 / NCIMB 13979 / RW262)</name>
    <dbReference type="NCBI Taxonomy" id="755732"/>
    <lineage>
        <taxon>Bacteria</taxon>
        <taxon>Pseudomonadati</taxon>
        <taxon>Bacteroidota</taxon>
        <taxon>Flavobacteriia</taxon>
        <taxon>Flavobacteriales</taxon>
        <taxon>Crocinitomicaceae</taxon>
        <taxon>Fluviicola</taxon>
    </lineage>
</organism>
<dbReference type="RefSeq" id="WP_013688129.1">
    <property type="nucleotide sequence ID" value="NC_015321.1"/>
</dbReference>
<dbReference type="HOGENOM" id="CLU_105419_0_0_10"/>
<reference evidence="2" key="2">
    <citation type="submission" date="2011-02" db="EMBL/GenBank/DDBJ databases">
        <title>The complete genome of Fluviicola taffensis DSM 16823.</title>
        <authorList>
            <consortium name="US DOE Joint Genome Institute (JGI-PGF)"/>
            <person name="Lucas S."/>
            <person name="Copeland A."/>
            <person name="Lapidus A."/>
            <person name="Bruce D."/>
            <person name="Goodwin L."/>
            <person name="Pitluck S."/>
            <person name="Kyrpides N."/>
            <person name="Mavromatis K."/>
            <person name="Ivanova N."/>
            <person name="Mikhailova N."/>
            <person name="Pagani I."/>
            <person name="Chertkov O."/>
            <person name="Detter J.C."/>
            <person name="Han C."/>
            <person name="Tapia R."/>
            <person name="Land M."/>
            <person name="Hauser L."/>
            <person name="Markowitz V."/>
            <person name="Cheng J.-F."/>
            <person name="Hugenholtz P."/>
            <person name="Woyke T."/>
            <person name="Wu D."/>
            <person name="Tindall B."/>
            <person name="Pomrenke H.G."/>
            <person name="Brambilla E."/>
            <person name="Klenk H.-P."/>
            <person name="Eisen J.A."/>
        </authorList>
    </citation>
    <scope>NUCLEOTIDE SEQUENCE [LARGE SCALE GENOMIC DNA]</scope>
    <source>
        <strain evidence="2">DSM 16823 / RW262 / RW262</strain>
    </source>
</reference>
<sequence>MIPFEELPDNARLWSYQSDRKLTATEKSWIEEILPPFLAEWAAHGAKLNAYGAVLGDYHVVLAVNEDQANASGCSIDSSVRFIKQLEKELNVSFFNRLKMLVDNGQDVFFTSYSELDQLPPDTLVYNNMVMSVGEWKNSWKVPVSSLLNNH</sequence>
<keyword evidence="2" id="KW-1185">Reference proteome</keyword>
<proteinExistence type="predicted"/>
<dbReference type="OrthoDB" id="978691at2"/>
<evidence type="ECO:0008006" key="3">
    <source>
        <dbReference type="Google" id="ProtNLM"/>
    </source>
</evidence>
<gene>
    <name evidence="1" type="ordered locus">Fluta_3390</name>
</gene>